<dbReference type="EMBL" id="JABWCS010000201">
    <property type="protein sequence ID" value="NUU60424.1"/>
    <property type="molecule type" value="Genomic_DNA"/>
</dbReference>
<evidence type="ECO:0000259" key="11">
    <source>
        <dbReference type="PROSITE" id="PS50885"/>
    </source>
</evidence>
<dbReference type="Pfam" id="PF02872">
    <property type="entry name" value="5_nucleotid_C"/>
    <property type="match status" value="1"/>
</dbReference>
<dbReference type="Proteomes" id="UP000564806">
    <property type="component" value="Unassembled WGS sequence"/>
</dbReference>
<dbReference type="PROSITE" id="PS50885">
    <property type="entry name" value="HAMP"/>
    <property type="match status" value="1"/>
</dbReference>
<evidence type="ECO:0000256" key="7">
    <source>
        <dbReference type="ARBA" id="ARBA00022679"/>
    </source>
</evidence>
<dbReference type="PANTHER" id="PTHR45528">
    <property type="entry name" value="SENSOR HISTIDINE KINASE CPXA"/>
    <property type="match status" value="1"/>
</dbReference>
<dbReference type="SUPFAM" id="SSF55816">
    <property type="entry name" value="5'-nucleotidase (syn. UDP-sugar hydrolase), C-terminal domain"/>
    <property type="match status" value="1"/>
</dbReference>
<dbReference type="PANTHER" id="PTHR45528:SF9">
    <property type="entry name" value="SENSOR HISTIDINE KINASE YBDK"/>
    <property type="match status" value="1"/>
</dbReference>
<evidence type="ECO:0000256" key="10">
    <source>
        <dbReference type="SAM" id="Phobius"/>
    </source>
</evidence>
<dbReference type="InterPro" id="IPR008334">
    <property type="entry name" value="5'-Nucleotdase_C"/>
</dbReference>
<proteinExistence type="predicted"/>
<protein>
    <recommendedName>
        <fullName evidence="4">histidine kinase</fullName>
        <ecNumber evidence="4">2.7.13.3</ecNumber>
    </recommendedName>
</protein>
<evidence type="ECO:0000256" key="6">
    <source>
        <dbReference type="ARBA" id="ARBA00022553"/>
    </source>
</evidence>
<comment type="caution">
    <text evidence="12">The sequence shown here is derived from an EMBL/GenBank/DDBJ whole genome shotgun (WGS) entry which is preliminary data.</text>
</comment>
<evidence type="ECO:0000256" key="8">
    <source>
        <dbReference type="ARBA" id="ARBA00022777"/>
    </source>
</evidence>
<dbReference type="InterPro" id="IPR050398">
    <property type="entry name" value="HssS/ArlS-like"/>
</dbReference>
<dbReference type="InterPro" id="IPR036907">
    <property type="entry name" value="5'-Nucleotdase_C_sf"/>
</dbReference>
<dbReference type="Gene3D" id="6.10.340.10">
    <property type="match status" value="1"/>
</dbReference>
<keyword evidence="10" id="KW-0812">Transmembrane</keyword>
<dbReference type="InterPro" id="IPR003660">
    <property type="entry name" value="HAMP_dom"/>
</dbReference>
<keyword evidence="10" id="KW-1133">Transmembrane helix</keyword>
<dbReference type="InterPro" id="IPR010559">
    <property type="entry name" value="Sig_transdc_His_kin_internal"/>
</dbReference>
<evidence type="ECO:0000256" key="2">
    <source>
        <dbReference type="ARBA" id="ARBA00004141"/>
    </source>
</evidence>
<feature type="transmembrane region" description="Helical" evidence="10">
    <location>
        <begin position="63"/>
        <end position="85"/>
    </location>
</feature>
<dbReference type="SMART" id="SM00304">
    <property type="entry name" value="HAMP"/>
    <property type="match status" value="1"/>
</dbReference>
<keyword evidence="5" id="KW-1003">Cell membrane</keyword>
<evidence type="ECO:0000256" key="9">
    <source>
        <dbReference type="ARBA" id="ARBA00023136"/>
    </source>
</evidence>
<keyword evidence="8" id="KW-0418">Kinase</keyword>
<dbReference type="Pfam" id="PF00672">
    <property type="entry name" value="HAMP"/>
    <property type="match status" value="1"/>
</dbReference>
<comment type="subcellular location">
    <subcellularLocation>
        <location evidence="3">Cell membrane</location>
    </subcellularLocation>
    <subcellularLocation>
        <location evidence="2">Membrane</location>
        <topology evidence="2">Multi-pass membrane protein</topology>
    </subcellularLocation>
</comment>
<dbReference type="EC" id="2.7.13.3" evidence="4"/>
<evidence type="ECO:0000313" key="13">
    <source>
        <dbReference type="Proteomes" id="UP000564806"/>
    </source>
</evidence>
<dbReference type="GO" id="GO:0016787">
    <property type="term" value="F:hydrolase activity"/>
    <property type="evidence" value="ECO:0007669"/>
    <property type="project" value="InterPro"/>
</dbReference>
<dbReference type="GO" id="GO:0009166">
    <property type="term" value="P:nucleotide catabolic process"/>
    <property type="evidence" value="ECO:0007669"/>
    <property type="project" value="InterPro"/>
</dbReference>
<reference evidence="12" key="1">
    <citation type="submission" date="2020-06" db="EMBL/GenBank/DDBJ databases">
        <title>Paenibacillus sp. nov., isolated from soil.</title>
        <authorList>
            <person name="Seo Y.L."/>
        </authorList>
    </citation>
    <scope>NUCLEOTIDE SEQUENCE [LARGE SCALE GENOMIC DNA]</scope>
    <source>
        <strain evidence="12">JW14</strain>
    </source>
</reference>
<keyword evidence="13" id="KW-1185">Reference proteome</keyword>
<evidence type="ECO:0000256" key="4">
    <source>
        <dbReference type="ARBA" id="ARBA00012438"/>
    </source>
</evidence>
<gene>
    <name evidence="12" type="ORF">HPT30_08725</name>
</gene>
<dbReference type="GO" id="GO:0005886">
    <property type="term" value="C:plasma membrane"/>
    <property type="evidence" value="ECO:0007669"/>
    <property type="project" value="UniProtKB-SubCell"/>
</dbReference>
<evidence type="ECO:0000256" key="3">
    <source>
        <dbReference type="ARBA" id="ARBA00004236"/>
    </source>
</evidence>
<organism evidence="12 13">
    <name type="scientific">Paenibacillus agri</name>
    <dbReference type="NCBI Taxonomy" id="2744309"/>
    <lineage>
        <taxon>Bacteria</taxon>
        <taxon>Bacillati</taxon>
        <taxon>Bacillota</taxon>
        <taxon>Bacilli</taxon>
        <taxon>Bacillales</taxon>
        <taxon>Paenibacillaceae</taxon>
        <taxon>Paenibacillus</taxon>
    </lineage>
</organism>
<evidence type="ECO:0000313" key="12">
    <source>
        <dbReference type="EMBL" id="NUU60424.1"/>
    </source>
</evidence>
<evidence type="ECO:0000256" key="5">
    <source>
        <dbReference type="ARBA" id="ARBA00022475"/>
    </source>
</evidence>
<dbReference type="SUPFAM" id="SSF158472">
    <property type="entry name" value="HAMP domain-like"/>
    <property type="match status" value="1"/>
</dbReference>
<name>A0A850EM25_9BACL</name>
<sequence length="310" mass="35562">MIRFGTVLHTNIDSVIIESNKGELYYTSNLTNVSLQSLSVYPKEAIDAWLVPTSTLTQGYWKIMLLMIVFALISILTAIGLPTVFSRLLTRPLIRLSKAIVEVGAGNLNTRAPVEKQDEFSQLGTTFNEMVDRIQDLVYRVEDEAKKQRLLELRLLYSQIKPHFLYNTLETIRFYLYDFFAGIDYRINLSKPAGERIVNVMFQGRPLADTDELQLAVNNYRYSSLLKASKLVKATKHWESPCSIRDCLLDYVRERHTLTPEVDNNWSIIGIDLSSPYRDEVIRLVNEGKLDSPYDKSLNVKELLEAGWIS</sequence>
<keyword evidence="7" id="KW-0808">Transferase</keyword>
<dbReference type="CDD" id="cd06225">
    <property type="entry name" value="HAMP"/>
    <property type="match status" value="1"/>
</dbReference>
<keyword evidence="6" id="KW-0597">Phosphoprotein</keyword>
<dbReference type="Gene3D" id="3.90.780.10">
    <property type="entry name" value="5'-Nucleotidase, C-terminal domain"/>
    <property type="match status" value="1"/>
</dbReference>
<feature type="domain" description="HAMP" evidence="11">
    <location>
        <begin position="87"/>
        <end position="139"/>
    </location>
</feature>
<evidence type="ECO:0000256" key="1">
    <source>
        <dbReference type="ARBA" id="ARBA00000085"/>
    </source>
</evidence>
<comment type="catalytic activity">
    <reaction evidence="1">
        <text>ATP + protein L-histidine = ADP + protein N-phospho-L-histidine.</text>
        <dbReference type="EC" id="2.7.13.3"/>
    </reaction>
</comment>
<keyword evidence="9 10" id="KW-0472">Membrane</keyword>
<dbReference type="GO" id="GO:0000155">
    <property type="term" value="F:phosphorelay sensor kinase activity"/>
    <property type="evidence" value="ECO:0007669"/>
    <property type="project" value="InterPro"/>
</dbReference>
<dbReference type="RefSeq" id="WP_175371016.1">
    <property type="nucleotide sequence ID" value="NZ_JABWCS010000201.1"/>
</dbReference>
<accession>A0A850EM25</accession>
<dbReference type="Pfam" id="PF06580">
    <property type="entry name" value="His_kinase"/>
    <property type="match status" value="1"/>
</dbReference>
<dbReference type="AlphaFoldDB" id="A0A850EM25"/>